<keyword evidence="2" id="KW-1185">Reference proteome</keyword>
<dbReference type="EMBL" id="CM056744">
    <property type="protein sequence ID" value="KAJ8665549.1"/>
    <property type="molecule type" value="Genomic_DNA"/>
</dbReference>
<accession>A0ACC2N3C3</accession>
<evidence type="ECO:0000313" key="1">
    <source>
        <dbReference type="EMBL" id="KAJ8665549.1"/>
    </source>
</evidence>
<gene>
    <name evidence="1" type="ORF">QAD02_007211</name>
</gene>
<comment type="caution">
    <text evidence="1">The sequence shown here is derived from an EMBL/GenBank/DDBJ whole genome shotgun (WGS) entry which is preliminary data.</text>
</comment>
<evidence type="ECO:0000313" key="2">
    <source>
        <dbReference type="Proteomes" id="UP001239111"/>
    </source>
</evidence>
<protein>
    <submittedName>
        <fullName evidence="1">Uncharacterized protein</fullName>
    </submittedName>
</protein>
<sequence length="382" mass="41491">MNIHSANKPGCSVCYKPVKCGAASRLRSRCANLVHIDSVPSNNRAELSYECPKCKSAVHISTQVSVKATCTSTSFLPAFAKHTIQSRSGSVDLVNNTQAHIPSTRPPFAPPASALAPSVSSTPKPSASPPSPSSTRDAKFQCPSQFPPGSGDSSTSFESQPDLARGGNSTMANEVPAYLTAFLQNLNDRMDNVTTKIEQLDTHVSERFTQVENRVATVEQNLKTLTDRSTLIDNAEILVSGLPKNLQLSHSKIAARFFAALAVAHLCDFIVDICAWHGPDLVPLQNVPNMQAQSNSSGISTSNSNFFGVVIKMDSTISTFPREVYQLCKEALVAAKTLNYDRPEVRKLTVCMRETRKSRLIPLNSEFEPNLLTPHRPPNPDN</sequence>
<organism evidence="1 2">
    <name type="scientific">Eretmocerus hayati</name>
    <dbReference type="NCBI Taxonomy" id="131215"/>
    <lineage>
        <taxon>Eukaryota</taxon>
        <taxon>Metazoa</taxon>
        <taxon>Ecdysozoa</taxon>
        <taxon>Arthropoda</taxon>
        <taxon>Hexapoda</taxon>
        <taxon>Insecta</taxon>
        <taxon>Pterygota</taxon>
        <taxon>Neoptera</taxon>
        <taxon>Endopterygota</taxon>
        <taxon>Hymenoptera</taxon>
        <taxon>Apocrita</taxon>
        <taxon>Proctotrupomorpha</taxon>
        <taxon>Chalcidoidea</taxon>
        <taxon>Aphelinidae</taxon>
        <taxon>Aphelininae</taxon>
        <taxon>Eretmocerus</taxon>
    </lineage>
</organism>
<dbReference type="Proteomes" id="UP001239111">
    <property type="component" value="Chromosome 4"/>
</dbReference>
<name>A0ACC2N3C3_9HYME</name>
<reference evidence="1" key="1">
    <citation type="submission" date="2023-04" db="EMBL/GenBank/DDBJ databases">
        <title>A chromosome-level genome assembly of the parasitoid wasp Eretmocerus hayati.</title>
        <authorList>
            <person name="Zhong Y."/>
            <person name="Liu S."/>
            <person name="Liu Y."/>
        </authorList>
    </citation>
    <scope>NUCLEOTIDE SEQUENCE</scope>
    <source>
        <strain evidence="1">ZJU_SS_LIU_2023</strain>
    </source>
</reference>
<proteinExistence type="predicted"/>